<evidence type="ECO:0000313" key="2">
    <source>
        <dbReference type="Proteomes" id="UP001060085"/>
    </source>
</evidence>
<keyword evidence="2" id="KW-1185">Reference proteome</keyword>
<sequence>MNQWRTDLEEFNDVINHFESISVDFMLLECLEDEFVLFLYFCLLLKHQLKIRWLEVLFNPKKMHKKLYNDHAFRLGFSSNKGKGEKVYTKVDFHTGCKAIIRFRLNDEGGWTVNKHDKRVTKNSVGYLQELKDCGVSIATGLRVLKKDVGGSPFVRFMSVDMYNILRSKNLDGGMRIHL</sequence>
<organism evidence="1 2">
    <name type="scientific">Catharanthus roseus</name>
    <name type="common">Madagascar periwinkle</name>
    <name type="synonym">Vinca rosea</name>
    <dbReference type="NCBI Taxonomy" id="4058"/>
    <lineage>
        <taxon>Eukaryota</taxon>
        <taxon>Viridiplantae</taxon>
        <taxon>Streptophyta</taxon>
        <taxon>Embryophyta</taxon>
        <taxon>Tracheophyta</taxon>
        <taxon>Spermatophyta</taxon>
        <taxon>Magnoliopsida</taxon>
        <taxon>eudicotyledons</taxon>
        <taxon>Gunneridae</taxon>
        <taxon>Pentapetalae</taxon>
        <taxon>asterids</taxon>
        <taxon>lamiids</taxon>
        <taxon>Gentianales</taxon>
        <taxon>Apocynaceae</taxon>
        <taxon>Rauvolfioideae</taxon>
        <taxon>Vinceae</taxon>
        <taxon>Catharanthinae</taxon>
        <taxon>Catharanthus</taxon>
    </lineage>
</organism>
<dbReference type="Proteomes" id="UP001060085">
    <property type="component" value="Linkage Group LG05"/>
</dbReference>
<gene>
    <name evidence="1" type="ORF">M9H77_20910</name>
</gene>
<accession>A0ACC0AKU0</accession>
<name>A0ACC0AKU0_CATRO</name>
<protein>
    <submittedName>
        <fullName evidence="1">Uncharacterized protein</fullName>
    </submittedName>
</protein>
<dbReference type="EMBL" id="CM044705">
    <property type="protein sequence ID" value="KAI5661587.1"/>
    <property type="molecule type" value="Genomic_DNA"/>
</dbReference>
<comment type="caution">
    <text evidence="1">The sequence shown here is derived from an EMBL/GenBank/DDBJ whole genome shotgun (WGS) entry which is preliminary data.</text>
</comment>
<reference evidence="2" key="1">
    <citation type="journal article" date="2023" name="Nat. Plants">
        <title>Single-cell RNA sequencing provides a high-resolution roadmap for understanding the multicellular compartmentation of specialized metabolism.</title>
        <authorList>
            <person name="Sun S."/>
            <person name="Shen X."/>
            <person name="Li Y."/>
            <person name="Li Y."/>
            <person name="Wang S."/>
            <person name="Li R."/>
            <person name="Zhang H."/>
            <person name="Shen G."/>
            <person name="Guo B."/>
            <person name="Wei J."/>
            <person name="Xu J."/>
            <person name="St-Pierre B."/>
            <person name="Chen S."/>
            <person name="Sun C."/>
        </authorList>
    </citation>
    <scope>NUCLEOTIDE SEQUENCE [LARGE SCALE GENOMIC DNA]</scope>
</reference>
<proteinExistence type="predicted"/>
<evidence type="ECO:0000313" key="1">
    <source>
        <dbReference type="EMBL" id="KAI5661587.1"/>
    </source>
</evidence>